<keyword evidence="1" id="KW-0132">Cell division</keyword>
<dbReference type="RefSeq" id="WP_118865206.1">
    <property type="nucleotide sequence ID" value="NZ_QWLV01000010.1"/>
</dbReference>
<sequence>MAQIVITVGGREYAVTCRDGEEDHLRKLGTLLDARAEEARQAVGGVNETRQLLLAGLLLADELHSGGGGAPAAQTQPDLAPALERLAERVEAIASALEREGASA</sequence>
<dbReference type="AlphaFoldDB" id="A0A396RJN1"/>
<keyword evidence="1" id="KW-0131">Cell cycle</keyword>
<gene>
    <name evidence="1" type="ORF">D1610_16000</name>
</gene>
<organism evidence="1 2">
    <name type="scientific">Sphingomonas gilva</name>
    <dbReference type="NCBI Taxonomy" id="2305907"/>
    <lineage>
        <taxon>Bacteria</taxon>
        <taxon>Pseudomonadati</taxon>
        <taxon>Pseudomonadota</taxon>
        <taxon>Alphaproteobacteria</taxon>
        <taxon>Sphingomonadales</taxon>
        <taxon>Sphingomonadaceae</taxon>
        <taxon>Sphingomonas</taxon>
    </lineage>
</organism>
<dbReference type="SUPFAM" id="SSF102829">
    <property type="entry name" value="Cell division protein ZapA-like"/>
    <property type="match status" value="1"/>
</dbReference>
<dbReference type="InterPro" id="IPR007838">
    <property type="entry name" value="Cell_div_ZapA-like"/>
</dbReference>
<dbReference type="Pfam" id="PF05164">
    <property type="entry name" value="ZapA"/>
    <property type="match status" value="1"/>
</dbReference>
<keyword evidence="2" id="KW-1185">Reference proteome</keyword>
<comment type="caution">
    <text evidence="1">The sequence shown here is derived from an EMBL/GenBank/DDBJ whole genome shotgun (WGS) entry which is preliminary data.</text>
</comment>
<dbReference type="EMBL" id="QWLV01000010">
    <property type="protein sequence ID" value="RHW16340.1"/>
    <property type="molecule type" value="Genomic_DNA"/>
</dbReference>
<evidence type="ECO:0000313" key="2">
    <source>
        <dbReference type="Proteomes" id="UP000266693"/>
    </source>
</evidence>
<dbReference type="Gene3D" id="3.30.160.880">
    <property type="entry name" value="Cell division protein ZapA protomer, N-terminal domain"/>
    <property type="match status" value="1"/>
</dbReference>
<protein>
    <submittedName>
        <fullName evidence="1">Cell division protein ZapA</fullName>
    </submittedName>
</protein>
<dbReference type="Proteomes" id="UP000266693">
    <property type="component" value="Unassembled WGS sequence"/>
</dbReference>
<name>A0A396RJN1_9SPHN</name>
<dbReference type="InterPro" id="IPR042233">
    <property type="entry name" value="Cell_div_ZapA_N"/>
</dbReference>
<dbReference type="OrthoDB" id="9797575at2"/>
<accession>A0A396RJN1</accession>
<dbReference type="GO" id="GO:0051301">
    <property type="term" value="P:cell division"/>
    <property type="evidence" value="ECO:0007669"/>
    <property type="project" value="UniProtKB-KW"/>
</dbReference>
<evidence type="ECO:0000313" key="1">
    <source>
        <dbReference type="EMBL" id="RHW16340.1"/>
    </source>
</evidence>
<proteinExistence type="predicted"/>
<reference evidence="1 2" key="1">
    <citation type="submission" date="2018-08" db="EMBL/GenBank/DDBJ databases">
        <title>The multiple taxonomic identification of Sphingomonas gilva.</title>
        <authorList>
            <person name="Zhu D."/>
            <person name="Zheng S."/>
        </authorList>
    </citation>
    <scope>NUCLEOTIDE SEQUENCE [LARGE SCALE GENOMIC DNA]</scope>
    <source>
        <strain evidence="1 2">ZDH117</strain>
    </source>
</reference>
<dbReference type="InterPro" id="IPR036192">
    <property type="entry name" value="Cell_div_ZapA-like_sf"/>
</dbReference>